<keyword evidence="1" id="KW-0472">Membrane</keyword>
<name>A0ABN0ZDI0_9ACTN</name>
<feature type="transmembrane region" description="Helical" evidence="1">
    <location>
        <begin position="37"/>
        <end position="58"/>
    </location>
</feature>
<evidence type="ECO:0000256" key="1">
    <source>
        <dbReference type="SAM" id="Phobius"/>
    </source>
</evidence>
<feature type="transmembrane region" description="Helical" evidence="1">
    <location>
        <begin position="6"/>
        <end position="25"/>
    </location>
</feature>
<dbReference type="Gene3D" id="1.20.1250.20">
    <property type="entry name" value="MFS general substrate transporter like domains"/>
    <property type="match status" value="1"/>
</dbReference>
<protein>
    <recommendedName>
        <fullName evidence="4">Major facilitator superfamily (MFS) profile domain-containing protein</fullName>
    </recommendedName>
</protein>
<dbReference type="SUPFAM" id="SSF103473">
    <property type="entry name" value="MFS general substrate transporter"/>
    <property type="match status" value="1"/>
</dbReference>
<reference evidence="2 3" key="1">
    <citation type="journal article" date="2019" name="Int. J. Syst. Evol. Microbiol.">
        <title>The Global Catalogue of Microorganisms (GCM) 10K type strain sequencing project: providing services to taxonomists for standard genome sequencing and annotation.</title>
        <authorList>
            <consortium name="The Broad Institute Genomics Platform"/>
            <consortium name="The Broad Institute Genome Sequencing Center for Infectious Disease"/>
            <person name="Wu L."/>
            <person name="Ma J."/>
        </authorList>
    </citation>
    <scope>NUCLEOTIDE SEQUENCE [LARGE SCALE GENOMIC DNA]</scope>
    <source>
        <strain evidence="2 3">JCM 10649</strain>
    </source>
</reference>
<feature type="transmembrane region" description="Helical" evidence="1">
    <location>
        <begin position="70"/>
        <end position="88"/>
    </location>
</feature>
<keyword evidence="1" id="KW-1133">Transmembrane helix</keyword>
<accession>A0ABN0ZDI0</accession>
<evidence type="ECO:0000313" key="2">
    <source>
        <dbReference type="EMBL" id="GAA0443638.1"/>
    </source>
</evidence>
<comment type="caution">
    <text evidence="2">The sequence shown here is derived from an EMBL/GenBank/DDBJ whole genome shotgun (WGS) entry which is preliminary data.</text>
</comment>
<sequence length="103" mass="10366">MTAPVVLIGFGLGMVSGPLADLSLARAPHEDAGSASGLFNTAIHLGIALTAVVFFAITGGSPDGAVNRDAFVTVLRWVGGLLALSALLRLGARVGNRQLVGCP</sequence>
<proteinExistence type="predicted"/>
<evidence type="ECO:0000313" key="3">
    <source>
        <dbReference type="Proteomes" id="UP001499895"/>
    </source>
</evidence>
<dbReference type="Proteomes" id="UP001499895">
    <property type="component" value="Unassembled WGS sequence"/>
</dbReference>
<keyword evidence="1" id="KW-0812">Transmembrane</keyword>
<dbReference type="InterPro" id="IPR036259">
    <property type="entry name" value="MFS_trans_sf"/>
</dbReference>
<dbReference type="EMBL" id="BAAAHB010000001">
    <property type="protein sequence ID" value="GAA0443638.1"/>
    <property type="molecule type" value="Genomic_DNA"/>
</dbReference>
<evidence type="ECO:0008006" key="4">
    <source>
        <dbReference type="Google" id="ProtNLM"/>
    </source>
</evidence>
<keyword evidence="3" id="KW-1185">Reference proteome</keyword>
<dbReference type="RefSeq" id="WP_344084136.1">
    <property type="nucleotide sequence ID" value="NZ_BAAAHB010000001.1"/>
</dbReference>
<gene>
    <name evidence="2" type="ORF">GCM10009544_03090</name>
</gene>
<organism evidence="2 3">
    <name type="scientific">Streptomyces stramineus</name>
    <dbReference type="NCBI Taxonomy" id="173861"/>
    <lineage>
        <taxon>Bacteria</taxon>
        <taxon>Bacillati</taxon>
        <taxon>Actinomycetota</taxon>
        <taxon>Actinomycetes</taxon>
        <taxon>Kitasatosporales</taxon>
        <taxon>Streptomycetaceae</taxon>
        <taxon>Streptomyces</taxon>
    </lineage>
</organism>